<dbReference type="AlphaFoldDB" id="Q6CT74"/>
<dbReference type="GeneID" id="2891897"/>
<reference evidence="4 5" key="1">
    <citation type="journal article" date="2004" name="Nature">
        <title>Genome evolution in yeasts.</title>
        <authorList>
            <consortium name="Genolevures"/>
            <person name="Dujon B."/>
            <person name="Sherman D."/>
            <person name="Fischer G."/>
            <person name="Durrens P."/>
            <person name="Casaregola S."/>
            <person name="Lafontaine I."/>
            <person name="de Montigny J."/>
            <person name="Marck C."/>
            <person name="Neuveglise C."/>
            <person name="Talla E."/>
            <person name="Goffard N."/>
            <person name="Frangeul L."/>
            <person name="Aigle M."/>
            <person name="Anthouard V."/>
            <person name="Babour A."/>
            <person name="Barbe V."/>
            <person name="Barnay S."/>
            <person name="Blanchin S."/>
            <person name="Beckerich J.M."/>
            <person name="Beyne E."/>
            <person name="Bleykasten C."/>
            <person name="Boisrame A."/>
            <person name="Boyer J."/>
            <person name="Cattolico L."/>
            <person name="Confanioleri F."/>
            <person name="de Daruvar A."/>
            <person name="Despons L."/>
            <person name="Fabre E."/>
            <person name="Fairhead C."/>
            <person name="Ferry-Dumazet H."/>
            <person name="Groppi A."/>
            <person name="Hantraye F."/>
            <person name="Hennequin C."/>
            <person name="Jauniaux N."/>
            <person name="Joyet P."/>
            <person name="Kachouri R."/>
            <person name="Kerrest A."/>
            <person name="Koszul R."/>
            <person name="Lemaire M."/>
            <person name="Lesur I."/>
            <person name="Ma L."/>
            <person name="Muller H."/>
            <person name="Nicaud J.M."/>
            <person name="Nikolski M."/>
            <person name="Oztas S."/>
            <person name="Ozier-Kalogeropoulos O."/>
            <person name="Pellenz S."/>
            <person name="Potier S."/>
            <person name="Richard G.F."/>
            <person name="Straub M.L."/>
            <person name="Suleau A."/>
            <person name="Swennene D."/>
            <person name="Tekaia F."/>
            <person name="Wesolowski-Louvel M."/>
            <person name="Westhof E."/>
            <person name="Wirth B."/>
            <person name="Zeniou-Meyer M."/>
            <person name="Zivanovic I."/>
            <person name="Bolotin-Fukuhara M."/>
            <person name="Thierry A."/>
            <person name="Bouchier C."/>
            <person name="Caudron B."/>
            <person name="Scarpelli C."/>
            <person name="Gaillardin C."/>
            <person name="Weissenbach J."/>
            <person name="Wincker P."/>
            <person name="Souciet J.L."/>
        </authorList>
    </citation>
    <scope>NUCLEOTIDE SEQUENCE [LARGE SCALE GENOMIC DNA]</scope>
    <source>
        <strain evidence="5">ATCC 8585 / CBS 2359 / DSM 70799 / NBRC 1267 / NRRL Y-1140 / WM37</strain>
    </source>
</reference>
<dbReference type="InParanoid" id="Q6CT74"/>
<feature type="region of interest" description="Disordered" evidence="2">
    <location>
        <begin position="1"/>
        <end position="35"/>
    </location>
</feature>
<feature type="region of interest" description="Disordered" evidence="2">
    <location>
        <begin position="47"/>
        <end position="106"/>
    </location>
</feature>
<evidence type="ECO:0000256" key="2">
    <source>
        <dbReference type="SAM" id="MobiDB-lite"/>
    </source>
</evidence>
<keyword evidence="3" id="KW-1133">Transmembrane helix</keyword>
<dbReference type="HOGENOM" id="CLU_436181_0_0_1"/>
<dbReference type="Proteomes" id="UP000000598">
    <property type="component" value="Chromosome C"/>
</dbReference>
<dbReference type="RefSeq" id="XP_452865.1">
    <property type="nucleotide sequence ID" value="XM_452865.1"/>
</dbReference>
<sequence>MSKPRLGNPNKLPHALGRQFLDENSSTTTDSEKESFDFTALMKRLKETRKTTMPRRNTKENLLATTQHDLNEYPYPINKNNENQNLEMNNSDFDNDDSKENDTDSEIELSWRPLDEIELKRRAINKTDKLFKPMGDLNGEFTSEKISEKCAKLLGYPLPDYIKRPQRVSLVEKGNVIEFKDYQNQQKSLFHNKDFKFEYPVKRGHEEGEDDKEYFQVEEVLRTIKEDIKQTYSKVDNINNFIQSRIDTGHKEAKAEEKEKENNKIREEIPGMFPQKIVYLNHFIDPPEKQPTYFNALMNMKWIVSWPVKWKVAYFVTVHILSFSDEQYTFSGKSYDLLTNTKYLTLSEVDRLFGCYMTIYVISRNIYDITFSIREIYDYAYQYLMEYDELHPILRKYWKELFIYGLMNAILVSIGASAIHLCLAPDGNSSPIYTCLWHIGFGSSQRVGFAVMLIIFYIDLTQEGLNRFKKQADDLKEQEDLAQRRVNKNQNANIFKDKSTVMNFCKSRDVDEDILLESTPPLNPPSILHSPLLKKSTKVEQNESIKLVSVSSVEHFEESYVPLLRERLDEETNKSSKTIPSKNFLLSTMVKIIVFTSTFLQQPVKTMKKLMPYKIYNSVRKAINAPT</sequence>
<feature type="coiled-coil region" evidence="1">
    <location>
        <begin position="458"/>
        <end position="492"/>
    </location>
</feature>
<keyword evidence="3" id="KW-0472">Membrane</keyword>
<feature type="transmembrane region" description="Helical" evidence="3">
    <location>
        <begin position="439"/>
        <end position="460"/>
    </location>
</feature>
<gene>
    <name evidence="4" type="ORF">KLLA0_C14850g</name>
</gene>
<keyword evidence="1" id="KW-0175">Coiled coil</keyword>
<feature type="transmembrane region" description="Helical" evidence="3">
    <location>
        <begin position="401"/>
        <end position="419"/>
    </location>
</feature>
<dbReference type="KEGG" id="kla:KLLA0_C14850g"/>
<name>Q6CT74_KLULA</name>
<protein>
    <submittedName>
        <fullName evidence="4">KLLA0C14850p</fullName>
    </submittedName>
</protein>
<evidence type="ECO:0000313" key="4">
    <source>
        <dbReference type="EMBL" id="CAH01716.1"/>
    </source>
</evidence>
<evidence type="ECO:0000256" key="1">
    <source>
        <dbReference type="SAM" id="Coils"/>
    </source>
</evidence>
<proteinExistence type="predicted"/>
<dbReference type="EMBL" id="CR382123">
    <property type="protein sequence ID" value="CAH01716.1"/>
    <property type="molecule type" value="Genomic_DNA"/>
</dbReference>
<organism evidence="4 5">
    <name type="scientific">Kluyveromyces lactis (strain ATCC 8585 / CBS 2359 / DSM 70799 / NBRC 1267 / NRRL Y-1140 / WM37)</name>
    <name type="common">Yeast</name>
    <name type="synonym">Candida sphaerica</name>
    <dbReference type="NCBI Taxonomy" id="284590"/>
    <lineage>
        <taxon>Eukaryota</taxon>
        <taxon>Fungi</taxon>
        <taxon>Dikarya</taxon>
        <taxon>Ascomycota</taxon>
        <taxon>Saccharomycotina</taxon>
        <taxon>Saccharomycetes</taxon>
        <taxon>Saccharomycetales</taxon>
        <taxon>Saccharomycetaceae</taxon>
        <taxon>Kluyveromyces</taxon>
    </lineage>
</organism>
<dbReference type="PaxDb" id="284590-Q6CT74"/>
<keyword evidence="3" id="KW-0812">Transmembrane</keyword>
<evidence type="ECO:0000313" key="5">
    <source>
        <dbReference type="Proteomes" id="UP000000598"/>
    </source>
</evidence>
<accession>Q6CT74</accession>
<feature type="compositionally biased region" description="Low complexity" evidence="2">
    <location>
        <begin position="78"/>
        <end position="90"/>
    </location>
</feature>
<evidence type="ECO:0000256" key="3">
    <source>
        <dbReference type="SAM" id="Phobius"/>
    </source>
</evidence>
<keyword evidence="5" id="KW-1185">Reference proteome</keyword>